<evidence type="ECO:0000313" key="2">
    <source>
        <dbReference type="Proteomes" id="UP000031366"/>
    </source>
</evidence>
<dbReference type="AlphaFoldDB" id="A0A0C1R2L6"/>
<dbReference type="EMBL" id="AYSO01000013">
    <property type="protein sequence ID" value="KIE47762.1"/>
    <property type="molecule type" value="Genomic_DNA"/>
</dbReference>
<gene>
    <name evidence="1" type="ORF">U732_3634</name>
</gene>
<accession>A0A0C1R2L6</accession>
<protein>
    <submittedName>
        <fullName evidence="1">Uncharacterized protein</fullName>
    </submittedName>
</protein>
<comment type="caution">
    <text evidence="1">The sequence shown here is derived from an EMBL/GenBank/DDBJ whole genome shotgun (WGS) entry which is preliminary data.</text>
</comment>
<name>A0A0C1R2L6_9CLOT</name>
<dbReference type="Proteomes" id="UP000031366">
    <property type="component" value="Unassembled WGS sequence"/>
</dbReference>
<keyword evidence="2" id="KW-1185">Reference proteome</keyword>
<dbReference type="RefSeq" id="WP_257788841.1">
    <property type="nucleotide sequence ID" value="NZ_AYSO01000013.1"/>
</dbReference>
<sequence length="44" mass="5259">MELNTLIELNDWGKVYKYVNNINVNPKYFEIVSKYELAELSFCI</sequence>
<evidence type="ECO:0000313" key="1">
    <source>
        <dbReference type="EMBL" id="KIE47762.1"/>
    </source>
</evidence>
<organism evidence="1 2">
    <name type="scientific">Clostridium argentinense CDC 2741</name>
    <dbReference type="NCBI Taxonomy" id="1418104"/>
    <lineage>
        <taxon>Bacteria</taxon>
        <taxon>Bacillati</taxon>
        <taxon>Bacillota</taxon>
        <taxon>Clostridia</taxon>
        <taxon>Eubacteriales</taxon>
        <taxon>Clostridiaceae</taxon>
        <taxon>Clostridium</taxon>
    </lineage>
</organism>
<reference evidence="1 2" key="1">
    <citation type="journal article" date="2015" name="Infect. Genet. Evol.">
        <title>Genomic sequences of six botulinum neurotoxin-producing strains representing three clostridial species illustrate the mobility and diversity of botulinum neurotoxin genes.</title>
        <authorList>
            <person name="Smith T.J."/>
            <person name="Hill K.K."/>
            <person name="Xie G."/>
            <person name="Foley B.T."/>
            <person name="Williamson C.H."/>
            <person name="Foster J.T."/>
            <person name="Johnson S.L."/>
            <person name="Chertkov O."/>
            <person name="Teshima H."/>
            <person name="Gibbons H.S."/>
            <person name="Johnsky L.A."/>
            <person name="Karavis M.A."/>
            <person name="Smith L.A."/>
        </authorList>
    </citation>
    <scope>NUCLEOTIDE SEQUENCE [LARGE SCALE GENOMIC DNA]</scope>
    <source>
        <strain evidence="1 2">CDC 2741</strain>
    </source>
</reference>
<proteinExistence type="predicted"/>